<feature type="domain" description="Metallo-beta-lactamase" evidence="3">
    <location>
        <begin position="52"/>
        <end position="226"/>
    </location>
</feature>
<sequence>MIKMKVNRVALALATLSIFGSAGVNAADDKFDDVKISTQAVSGSTYMLTGAGGNIGVSAGDDGILIIDDQFAPLAEKIASAIGDIAKQPMKYVINTHYHGDHTGSNAYFKEVHNTTIFAHDNVRKRLEANDDHEHEALPVVTYEQGLSFHFNDDTIRVMYLPAGHTDSDSVVRFEKANVLHAGDLFFQGHFPYIDLAGGGTVKGYIANVTKLIELTDDETKIIPGHGELANKQDYQAALTMIQQTSQYVAQKKAQGVSLETLVEQGLGAQWQAWAWNFITEEKWITTLYNGQ</sequence>
<dbReference type="GO" id="GO:0016787">
    <property type="term" value="F:hydrolase activity"/>
    <property type="evidence" value="ECO:0007669"/>
    <property type="project" value="UniProtKB-KW"/>
</dbReference>
<keyword evidence="5" id="KW-1185">Reference proteome</keyword>
<dbReference type="STRING" id="1129793.GPLA_1564"/>
<gene>
    <name evidence="4" type="ORF">GPLA_1564</name>
</gene>
<dbReference type="CDD" id="cd16282">
    <property type="entry name" value="metallo-hydrolase-like_MBL-fold"/>
    <property type="match status" value="1"/>
</dbReference>
<keyword evidence="4" id="KW-0378">Hydrolase</keyword>
<dbReference type="PANTHER" id="PTHR42951">
    <property type="entry name" value="METALLO-BETA-LACTAMASE DOMAIN-CONTAINING"/>
    <property type="match status" value="1"/>
</dbReference>
<dbReference type="AlphaFoldDB" id="K6ZUK0"/>
<dbReference type="GO" id="GO:0017001">
    <property type="term" value="P:antibiotic catabolic process"/>
    <property type="evidence" value="ECO:0007669"/>
    <property type="project" value="UniProtKB-ARBA"/>
</dbReference>
<keyword evidence="2" id="KW-0732">Signal</keyword>
<feature type="signal peptide" evidence="2">
    <location>
        <begin position="1"/>
        <end position="26"/>
    </location>
</feature>
<dbReference type="SUPFAM" id="SSF56281">
    <property type="entry name" value="Metallo-hydrolase/oxidoreductase"/>
    <property type="match status" value="1"/>
</dbReference>
<dbReference type="SMART" id="SM00849">
    <property type="entry name" value="Lactamase_B"/>
    <property type="match status" value="1"/>
</dbReference>
<dbReference type="PANTHER" id="PTHR42951:SF4">
    <property type="entry name" value="ACYL-COENZYME A THIOESTERASE MBLAC2"/>
    <property type="match status" value="1"/>
</dbReference>
<dbReference type="Pfam" id="PF00753">
    <property type="entry name" value="Lactamase_B"/>
    <property type="match status" value="1"/>
</dbReference>
<comment type="caution">
    <text evidence="4">The sequence shown here is derived from an EMBL/GenBank/DDBJ whole genome shotgun (WGS) entry which is preliminary data.</text>
</comment>
<dbReference type="InterPro" id="IPR036866">
    <property type="entry name" value="RibonucZ/Hydroxyglut_hydro"/>
</dbReference>
<evidence type="ECO:0000313" key="4">
    <source>
        <dbReference type="EMBL" id="GAC32478.1"/>
    </source>
</evidence>
<dbReference type="InterPro" id="IPR050855">
    <property type="entry name" value="NDM-1-like"/>
</dbReference>
<feature type="chain" id="PRO_5003901160" evidence="2">
    <location>
        <begin position="27"/>
        <end position="292"/>
    </location>
</feature>
<dbReference type="RefSeq" id="WP_007104272.1">
    <property type="nucleotide sequence ID" value="NZ_BAER01000039.1"/>
</dbReference>
<dbReference type="OrthoDB" id="9769598at2"/>
<proteinExistence type="inferred from homology"/>
<name>K6ZUK0_9ALTE</name>
<dbReference type="Gene3D" id="3.60.15.10">
    <property type="entry name" value="Ribonuclease Z/Hydroxyacylglutathione hydrolase-like"/>
    <property type="match status" value="1"/>
</dbReference>
<organism evidence="4 5">
    <name type="scientific">Paraglaciecola polaris LMG 21857</name>
    <dbReference type="NCBI Taxonomy" id="1129793"/>
    <lineage>
        <taxon>Bacteria</taxon>
        <taxon>Pseudomonadati</taxon>
        <taxon>Pseudomonadota</taxon>
        <taxon>Gammaproteobacteria</taxon>
        <taxon>Alteromonadales</taxon>
        <taxon>Alteromonadaceae</taxon>
        <taxon>Paraglaciecola</taxon>
    </lineage>
</organism>
<reference evidence="5" key="1">
    <citation type="journal article" date="2014" name="Environ. Microbiol.">
        <title>Comparative genomics of the marine bacterial genus Glaciecola reveals the high degree of genomic diversity and genomic characteristic for cold adaptation.</title>
        <authorList>
            <person name="Qin Q.L."/>
            <person name="Xie B.B."/>
            <person name="Yu Y."/>
            <person name="Shu Y.L."/>
            <person name="Rong J.C."/>
            <person name="Zhang Y.J."/>
            <person name="Zhao D.L."/>
            <person name="Chen X.L."/>
            <person name="Zhang X.Y."/>
            <person name="Chen B."/>
            <person name="Zhou B.C."/>
            <person name="Zhang Y.Z."/>
        </authorList>
    </citation>
    <scope>NUCLEOTIDE SEQUENCE [LARGE SCALE GENOMIC DNA]</scope>
    <source>
        <strain evidence="5">LMG 21857</strain>
    </source>
</reference>
<dbReference type="EMBL" id="BAER01000039">
    <property type="protein sequence ID" value="GAC32478.1"/>
    <property type="molecule type" value="Genomic_DNA"/>
</dbReference>
<comment type="similarity">
    <text evidence="1">Belongs to the metallo-beta-lactamase superfamily. Class-B beta-lactamase family.</text>
</comment>
<evidence type="ECO:0000256" key="2">
    <source>
        <dbReference type="SAM" id="SignalP"/>
    </source>
</evidence>
<dbReference type="Proteomes" id="UP000006322">
    <property type="component" value="Unassembled WGS sequence"/>
</dbReference>
<accession>K6ZUK0</accession>
<protein>
    <submittedName>
        <fullName evidence="4">Zinc-dependent hydrolase</fullName>
    </submittedName>
</protein>
<evidence type="ECO:0000259" key="3">
    <source>
        <dbReference type="SMART" id="SM00849"/>
    </source>
</evidence>
<dbReference type="InterPro" id="IPR001279">
    <property type="entry name" value="Metallo-B-lactamas"/>
</dbReference>
<evidence type="ECO:0000313" key="5">
    <source>
        <dbReference type="Proteomes" id="UP000006322"/>
    </source>
</evidence>
<evidence type="ECO:0000256" key="1">
    <source>
        <dbReference type="ARBA" id="ARBA00005250"/>
    </source>
</evidence>